<accession>A0A4Z1FI22</accession>
<dbReference type="InterPro" id="IPR056186">
    <property type="entry name" value="PDZ_CPAF-rel"/>
</dbReference>
<dbReference type="PANTHER" id="PTHR37049:SF4">
    <property type="entry name" value="RHODANESE DOMAIN-CONTAINING PROTEIN"/>
    <property type="match status" value="1"/>
</dbReference>
<dbReference type="AlphaFoldDB" id="A0A4Z1FI22"/>
<dbReference type="Pfam" id="PF23658">
    <property type="entry name" value="PDZ_CPAF_rel"/>
    <property type="match status" value="1"/>
</dbReference>
<dbReference type="Pfam" id="PF03572">
    <property type="entry name" value="Peptidase_S41"/>
    <property type="match status" value="1"/>
</dbReference>
<feature type="region of interest" description="Disordered" evidence="1">
    <location>
        <begin position="26"/>
        <end position="51"/>
    </location>
</feature>
<dbReference type="EMBL" id="PQXI01000111">
    <property type="protein sequence ID" value="TGO24125.1"/>
    <property type="molecule type" value="Genomic_DNA"/>
</dbReference>
<feature type="signal peptide" evidence="2">
    <location>
        <begin position="1"/>
        <end position="19"/>
    </location>
</feature>
<organism evidence="5 6">
    <name type="scientific">Botrytis paeoniae</name>
    <dbReference type="NCBI Taxonomy" id="278948"/>
    <lineage>
        <taxon>Eukaryota</taxon>
        <taxon>Fungi</taxon>
        <taxon>Dikarya</taxon>
        <taxon>Ascomycota</taxon>
        <taxon>Pezizomycotina</taxon>
        <taxon>Leotiomycetes</taxon>
        <taxon>Helotiales</taxon>
        <taxon>Sclerotiniaceae</taxon>
        <taxon>Botrytis</taxon>
    </lineage>
</organism>
<sequence>MRFIASLFTAACILAVGDAASKTAAASSSQTAQRTHKQSSSPTRSTTFAPTGFTNTSSGACASVSVMIHRSPDKPIVAASTALECLKSVPLNVNKSISFIEFIEPYLQFQSTLAYLKNPPQGWLFPGVDVLGGLTQMKALLLSGGYKTQWDFERDIWTLVNILPHDFHLNLQLPLIGSVFDFTVLEGSLVSVSSDGLRLPKVFFKMDLDRTTKAKNATFTPSAIVKINGQDANTFLQKTGQSLSYFNDPDATYNQLFFSPAFNVSGGGNVFNVRQILGFTSDFYNYTFENGTTKSVPNVAKALISFDGINSGQTLFDDLNPLPSTITESAAASATSSVRITTTTSLVGYPTPVVIHRDGYVSGYFLPNSSVAVLVMQGFIDPAETDTDAPLLQSEVVASFLSSCRKHNKTKLIVDVQANGGGAVVEGYDTFQRIFPSLEPFGASRMRNTEVGKFLGNVFTENVDIGGVPDANYEFEAQTYMDVNGKPFSNWSALDPPDTIYNDTFTAPTRFVPEYFASEISRNGSLALGPQIFESKNIVLLYDGSCGSTCAVFSEFMKSQGGVRSVVMGGRPQTGPMQGIAGSKGSEVLTFSQIDSYLVQVPQTIANLTLNSLSIPSTPPTASIPLGAIAPWPLGKSTYQGANSRFNFRNNMHQNDSSFTPLQFIYEASNCRLFYKKEDMYDMQGLWKRIENTVWGNGKCVEGSTTTGDGSFPSGAEDTVRYSSAVDSQVVVDSQPGLIAGSSEKGGPSYSSANATTTIKSGYLAHTGSLTTTAVSISISSSANGGSGAKTTSSAGTSMATTAAAASASGTSIGSAVTAQFNGGATCVREAWWMLALTAAVGGLLA</sequence>
<gene>
    <name evidence="5" type="ORF">BPAE_0111g00060</name>
</gene>
<name>A0A4Z1FI22_9HELO</name>
<keyword evidence="6" id="KW-1185">Reference proteome</keyword>
<dbReference type="Gene3D" id="3.90.226.10">
    <property type="entry name" value="2-enoyl-CoA Hydratase, Chain A, domain 1"/>
    <property type="match status" value="1"/>
</dbReference>
<dbReference type="SUPFAM" id="SSF52096">
    <property type="entry name" value="ClpP/crotonase"/>
    <property type="match status" value="1"/>
</dbReference>
<feature type="chain" id="PRO_5021415991" evidence="2">
    <location>
        <begin position="20"/>
        <end position="846"/>
    </location>
</feature>
<feature type="domain" description="CPAF-like PDZ" evidence="4">
    <location>
        <begin position="188"/>
        <end position="306"/>
    </location>
</feature>
<evidence type="ECO:0000256" key="1">
    <source>
        <dbReference type="SAM" id="MobiDB-lite"/>
    </source>
</evidence>
<feature type="compositionally biased region" description="Polar residues" evidence="1">
    <location>
        <begin position="38"/>
        <end position="51"/>
    </location>
</feature>
<protein>
    <submittedName>
        <fullName evidence="5">Uncharacterized protein</fullName>
    </submittedName>
</protein>
<dbReference type="PANTHER" id="PTHR37049">
    <property type="entry name" value="PEPTIDASE S41 FAMILY PROTEIN"/>
    <property type="match status" value="1"/>
</dbReference>
<keyword evidence="2" id="KW-0732">Signal</keyword>
<evidence type="ECO:0000259" key="3">
    <source>
        <dbReference type="Pfam" id="PF03572"/>
    </source>
</evidence>
<proteinExistence type="predicted"/>
<evidence type="ECO:0000313" key="6">
    <source>
        <dbReference type="Proteomes" id="UP000297910"/>
    </source>
</evidence>
<comment type="caution">
    <text evidence="5">The sequence shown here is derived from an EMBL/GenBank/DDBJ whole genome shotgun (WGS) entry which is preliminary data.</text>
</comment>
<dbReference type="InterPro" id="IPR052766">
    <property type="entry name" value="S41A_metabolite_peptidase"/>
</dbReference>
<feature type="domain" description="Tail specific protease" evidence="3">
    <location>
        <begin position="392"/>
        <end position="571"/>
    </location>
</feature>
<dbReference type="Proteomes" id="UP000297910">
    <property type="component" value="Unassembled WGS sequence"/>
</dbReference>
<evidence type="ECO:0000313" key="5">
    <source>
        <dbReference type="EMBL" id="TGO24125.1"/>
    </source>
</evidence>
<dbReference type="InterPro" id="IPR029045">
    <property type="entry name" value="ClpP/crotonase-like_dom_sf"/>
</dbReference>
<reference evidence="5 6" key="1">
    <citation type="submission" date="2017-12" db="EMBL/GenBank/DDBJ databases">
        <title>Comparative genomics of Botrytis spp.</title>
        <authorList>
            <person name="Valero-Jimenez C.A."/>
            <person name="Tapia P."/>
            <person name="Veloso J."/>
            <person name="Silva-Moreno E."/>
            <person name="Staats M."/>
            <person name="Valdes J.H."/>
            <person name="Van Kan J.A.L."/>
        </authorList>
    </citation>
    <scope>NUCLEOTIDE SEQUENCE [LARGE SCALE GENOMIC DNA]</scope>
    <source>
        <strain evidence="5 6">Bp0003</strain>
    </source>
</reference>
<evidence type="ECO:0000256" key="2">
    <source>
        <dbReference type="SAM" id="SignalP"/>
    </source>
</evidence>
<dbReference type="InterPro" id="IPR005151">
    <property type="entry name" value="Tail-specific_protease"/>
</dbReference>
<evidence type="ECO:0000259" key="4">
    <source>
        <dbReference type="Pfam" id="PF23658"/>
    </source>
</evidence>